<evidence type="ECO:0000313" key="5">
    <source>
        <dbReference type="Proteomes" id="UP000192610"/>
    </source>
</evidence>
<evidence type="ECO:0000256" key="2">
    <source>
        <dbReference type="ARBA" id="ARBA00006763"/>
    </source>
</evidence>
<comment type="similarity">
    <text evidence="2 3">Belongs to the LOG family.</text>
</comment>
<dbReference type="EC" id="3.2.2.n1" evidence="3"/>
<dbReference type="Gene3D" id="3.40.50.450">
    <property type="match status" value="1"/>
</dbReference>
<dbReference type="InterPro" id="IPR005269">
    <property type="entry name" value="LOG"/>
</dbReference>
<dbReference type="Proteomes" id="UP000192610">
    <property type="component" value="Unassembled WGS sequence"/>
</dbReference>
<comment type="catalytic activity">
    <reaction evidence="1">
        <text>AMP + H2O = D-ribose 5-phosphate + adenine</text>
        <dbReference type="Rhea" id="RHEA:20129"/>
        <dbReference type="ChEBI" id="CHEBI:15377"/>
        <dbReference type="ChEBI" id="CHEBI:16708"/>
        <dbReference type="ChEBI" id="CHEBI:78346"/>
        <dbReference type="ChEBI" id="CHEBI:456215"/>
        <dbReference type="EC" id="3.2.2.4"/>
    </reaction>
</comment>
<reference evidence="5" key="1">
    <citation type="submission" date="2016-04" db="EMBL/GenBank/DDBJ databases">
        <authorList>
            <person name="Chen L."/>
            <person name="Zhuang W."/>
            <person name="Wang G."/>
        </authorList>
    </citation>
    <scope>NUCLEOTIDE SEQUENCE [LARGE SCALE GENOMIC DNA]</scope>
    <source>
        <strain evidence="5">17621</strain>
    </source>
</reference>
<evidence type="ECO:0000256" key="1">
    <source>
        <dbReference type="ARBA" id="ARBA00000274"/>
    </source>
</evidence>
<organism evidence="4 5">
    <name type="scientific">Niastella yeongjuensis</name>
    <dbReference type="NCBI Taxonomy" id="354355"/>
    <lineage>
        <taxon>Bacteria</taxon>
        <taxon>Pseudomonadati</taxon>
        <taxon>Bacteroidota</taxon>
        <taxon>Chitinophagia</taxon>
        <taxon>Chitinophagales</taxon>
        <taxon>Chitinophagaceae</taxon>
        <taxon>Niastella</taxon>
    </lineage>
</organism>
<dbReference type="InterPro" id="IPR031100">
    <property type="entry name" value="LOG_fam"/>
</dbReference>
<dbReference type="PANTHER" id="PTHR31223:SF70">
    <property type="entry name" value="LOG FAMILY PROTEIN YJL055W"/>
    <property type="match status" value="1"/>
</dbReference>
<comment type="caution">
    <text evidence="4">The sequence shown here is derived from an EMBL/GenBank/DDBJ whole genome shotgun (WGS) entry which is preliminary data.</text>
</comment>
<evidence type="ECO:0000256" key="3">
    <source>
        <dbReference type="RuleBase" id="RU363015"/>
    </source>
</evidence>
<dbReference type="STRING" id="354355.SAMN05660816_01412"/>
<sequence length="187" mass="21041">MSVIKTAYMKIESVAVFCGSKNGQNPMYVKHTTELGKLIALLNLRMVYGGGKAGLMGVIADSVLANGGKAMGVIPKILTEWETQHTGLTELFVVPDMHTRKKMMYEMADAAIILPGGFGTLDELFEMLTWNQLKIHDKKIYILNTDGFYNHLRLHLQQLKKEGFLYELPEDRIIFCDTPVEIFNKIG</sequence>
<keyword evidence="3" id="KW-0378">Hydrolase</keyword>
<dbReference type="GO" id="GO:0009691">
    <property type="term" value="P:cytokinin biosynthetic process"/>
    <property type="evidence" value="ECO:0007669"/>
    <property type="project" value="UniProtKB-UniRule"/>
</dbReference>
<dbReference type="SUPFAM" id="SSF102405">
    <property type="entry name" value="MCP/YpsA-like"/>
    <property type="match status" value="1"/>
</dbReference>
<dbReference type="OrthoDB" id="9801098at2"/>
<dbReference type="AlphaFoldDB" id="A0A1V9EN50"/>
<dbReference type="GO" id="GO:0005829">
    <property type="term" value="C:cytosol"/>
    <property type="evidence" value="ECO:0007669"/>
    <property type="project" value="TreeGrafter"/>
</dbReference>
<gene>
    <name evidence="4" type="ORF">A4H97_06930</name>
</gene>
<dbReference type="GO" id="GO:0008714">
    <property type="term" value="F:AMP nucleosidase activity"/>
    <property type="evidence" value="ECO:0007669"/>
    <property type="project" value="UniProtKB-EC"/>
</dbReference>
<name>A0A1V9EN50_9BACT</name>
<keyword evidence="5" id="KW-1185">Reference proteome</keyword>
<dbReference type="NCBIfam" id="TIGR00730">
    <property type="entry name" value="Rossman fold protein, TIGR00730 family"/>
    <property type="match status" value="1"/>
</dbReference>
<accession>A0A1V9EN50</accession>
<proteinExistence type="inferred from homology"/>
<evidence type="ECO:0000313" key="4">
    <source>
        <dbReference type="EMBL" id="OQP47560.1"/>
    </source>
</evidence>
<keyword evidence="3" id="KW-0203">Cytokinin biosynthesis</keyword>
<dbReference type="PANTHER" id="PTHR31223">
    <property type="entry name" value="LOG FAMILY PROTEIN YJL055W"/>
    <property type="match status" value="1"/>
</dbReference>
<protein>
    <recommendedName>
        <fullName evidence="3">Cytokinin riboside 5'-monophosphate phosphoribohydrolase</fullName>
        <ecNumber evidence="3">3.2.2.n1</ecNumber>
    </recommendedName>
</protein>
<dbReference type="EMBL" id="LVXG01000023">
    <property type="protein sequence ID" value="OQP47560.1"/>
    <property type="molecule type" value="Genomic_DNA"/>
</dbReference>
<dbReference type="Pfam" id="PF03641">
    <property type="entry name" value="Lysine_decarbox"/>
    <property type="match status" value="1"/>
</dbReference>